<gene>
    <name evidence="2" type="ORF">EST38_g1165</name>
</gene>
<feature type="compositionally biased region" description="Basic and acidic residues" evidence="1">
    <location>
        <begin position="274"/>
        <end position="283"/>
    </location>
</feature>
<reference evidence="2 3" key="1">
    <citation type="submission" date="2019-01" db="EMBL/GenBank/DDBJ databases">
        <title>Draft genome sequence of Psathyrella aberdarensis IHI B618.</title>
        <authorList>
            <person name="Buettner E."/>
            <person name="Kellner H."/>
        </authorList>
    </citation>
    <scope>NUCLEOTIDE SEQUENCE [LARGE SCALE GENOMIC DNA]</scope>
    <source>
        <strain evidence="2 3">IHI B618</strain>
    </source>
</reference>
<keyword evidence="3" id="KW-1185">Reference proteome</keyword>
<evidence type="ECO:0000313" key="3">
    <source>
        <dbReference type="Proteomes" id="UP000290288"/>
    </source>
</evidence>
<dbReference type="STRING" id="2316362.A0A4Q2DVQ0"/>
<dbReference type="OrthoDB" id="3269353at2759"/>
<proteinExistence type="predicted"/>
<protein>
    <submittedName>
        <fullName evidence="2">Uncharacterized protein</fullName>
    </submittedName>
</protein>
<feature type="region of interest" description="Disordered" evidence="1">
    <location>
        <begin position="1"/>
        <end position="44"/>
    </location>
</feature>
<name>A0A4Q2DVQ0_9AGAR</name>
<dbReference type="Proteomes" id="UP000290288">
    <property type="component" value="Unassembled WGS sequence"/>
</dbReference>
<evidence type="ECO:0000256" key="1">
    <source>
        <dbReference type="SAM" id="MobiDB-lite"/>
    </source>
</evidence>
<feature type="compositionally biased region" description="Low complexity" evidence="1">
    <location>
        <begin position="252"/>
        <end position="270"/>
    </location>
</feature>
<dbReference type="AlphaFoldDB" id="A0A4Q2DVQ0"/>
<accession>A0A4Q2DVQ0</accession>
<evidence type="ECO:0000313" key="2">
    <source>
        <dbReference type="EMBL" id="RXW24720.1"/>
    </source>
</evidence>
<feature type="compositionally biased region" description="Basic and acidic residues" evidence="1">
    <location>
        <begin position="232"/>
        <end position="249"/>
    </location>
</feature>
<feature type="region of interest" description="Disordered" evidence="1">
    <location>
        <begin position="592"/>
        <end position="633"/>
    </location>
</feature>
<comment type="caution">
    <text evidence="2">The sequence shown here is derived from an EMBL/GenBank/DDBJ whole genome shotgun (WGS) entry which is preliminary data.</text>
</comment>
<dbReference type="EMBL" id="SDEE01000015">
    <property type="protein sequence ID" value="RXW24720.1"/>
    <property type="molecule type" value="Genomic_DNA"/>
</dbReference>
<feature type="compositionally biased region" description="Polar residues" evidence="1">
    <location>
        <begin position="615"/>
        <end position="628"/>
    </location>
</feature>
<feature type="region of interest" description="Disordered" evidence="1">
    <location>
        <begin position="175"/>
        <end position="283"/>
    </location>
</feature>
<feature type="compositionally biased region" description="Basic and acidic residues" evidence="1">
    <location>
        <begin position="597"/>
        <end position="606"/>
    </location>
</feature>
<sequence length="1188" mass="130724">MATPGSSLDFSLPPPMETPTSRFRRGPTIGYHSAGLRDSRERNGSTGSKFLVIVVPPHSVTQEHGNLGHTLSSGPAHRLSQGLIMPLFPTMYGQLTAIAREFNFPSSAGICLYYCYSEHGITMTPRLSDDIWPTIWGINEPSERRSPIVGKLEFDLDMAQARWYTAWLSSRHRESTENALPQGPTTAPSLQFRGDNRFSFPPTASEDGTVDHHSPQQRSAPVITRHVPRKLSLVDRFDTHHVANTETRRPRASASPPSGLPLSSHILSPITQQEEPKSARNTLDERVKSWRQSAVVNSPIELESSGAEIVVTQSPEQSPGSQSSFHLEDYAFSISSAGPDDSTSIASYHQDYLPSVHLCDRVNGSVCMTASYRTSAGPPSDYEFYYEPSEDDARLPSPDIAWRMFEEAPPTPRTATSWGPPSPGSLALSFDAYSPSLDLAHRAYFSCPSTPGTATSWGAPSFDGAYSVASQRSAFSIHLCDRGEYSRPPTPRTATSWGPPSCDFEAPSPYRLPSPDAAHRTFEDAAEWEMRASMLDAWRRALAEDVEEEEMEENVAEESSVSAAAPWAHSWPYRKAGVSLKTVATAVSAFSASKARAGSDEDRVSSEAEPLSRNAVASVSTAEVQSKPAQEATPWAHSWPYRKAGVSLKTVAKAVSAFSTPASRVARAEQAPLSKPAPSEEDAVKPWAHSWPYRKPASLKTVAKAVSGFALQKVSKEKKKSSTSRTSSSVSSPSEYPFFVLYPPVYPHFDLYPPVAGTSSSHNDSKSHLSPVEMSSNSGYPSFVLYPPVYPYFDLYPSIKYEGDEAPVSQRKTAPINMSPYSGYPSFVLYPPVYPYFDLYPAIKYERNETSVSRRTTAPISMSPNSGYPSFVLYPPVYPYFDLYPAMKYERNETSISQRKPIDMSPNAGYPSFVIYAPVYPYFALYPPVQGETPVVQQKALMAASCAGYPSFVLYPAGYPHNLTEIYPGVALSDRRPQKAQEPSVSTVENPLSVFASYPSLCIYFPSYPHNVSNIYPTVQREAIVKEASLPQPCRVELNEYPSLIIYSPVYPYNLESIYPIKATVSKQVRHTESVQRPRAAYPYFDLYPAVYPHFNLYPGPSCQGPPASSHSVKCTSKGVSSSYPSLVIYPSQYPHFDLYPPPAASMGPLKADSARSAISTRVAPGYPYFNLSFTNLRPTSSSYGCVS</sequence>
<feature type="compositionally biased region" description="Polar residues" evidence="1">
    <location>
        <begin position="177"/>
        <end position="189"/>
    </location>
</feature>
<organism evidence="2 3">
    <name type="scientific">Candolleomyces aberdarensis</name>
    <dbReference type="NCBI Taxonomy" id="2316362"/>
    <lineage>
        <taxon>Eukaryota</taxon>
        <taxon>Fungi</taxon>
        <taxon>Dikarya</taxon>
        <taxon>Basidiomycota</taxon>
        <taxon>Agaricomycotina</taxon>
        <taxon>Agaricomycetes</taxon>
        <taxon>Agaricomycetidae</taxon>
        <taxon>Agaricales</taxon>
        <taxon>Agaricineae</taxon>
        <taxon>Psathyrellaceae</taxon>
        <taxon>Candolleomyces</taxon>
    </lineage>
</organism>